<dbReference type="Gene3D" id="2.170.270.10">
    <property type="entry name" value="SET domain"/>
    <property type="match status" value="1"/>
</dbReference>
<proteinExistence type="predicted"/>
<feature type="domain" description="SET" evidence="1">
    <location>
        <begin position="69"/>
        <end position="189"/>
    </location>
</feature>
<keyword evidence="3" id="KW-1185">Reference proteome</keyword>
<dbReference type="SUPFAM" id="SSF82199">
    <property type="entry name" value="SET domain"/>
    <property type="match status" value="1"/>
</dbReference>
<dbReference type="Proteomes" id="UP001153678">
    <property type="component" value="Unassembled WGS sequence"/>
</dbReference>
<sequence>MGKKFADSTSIPRNWPSDVTYLTSNEFSPPSLKPSNPLSFPLPISKHPNHPFTSSNLLPISPSPPMPNPNVIIKKLTKDDHPAYPGYGLFANKDLKECNLIVCYTGKVTRRGEEGSDYVLGFCSELCIDGWKKGNEGRFVNDYRGILQRPNCTFHEFIDAQTGEIKMGIWVCAGIGKIKKGHEIMVNYGKGFWNSRGLLLELNVFRKDLPWVLQITSELRNKSARKPKKQKLSL</sequence>
<dbReference type="InterPro" id="IPR046341">
    <property type="entry name" value="SET_dom_sf"/>
</dbReference>
<name>A0A9W4SKA9_9GLOM</name>
<evidence type="ECO:0000313" key="2">
    <source>
        <dbReference type="EMBL" id="CAI2172502.1"/>
    </source>
</evidence>
<dbReference type="Pfam" id="PF00856">
    <property type="entry name" value="SET"/>
    <property type="match status" value="1"/>
</dbReference>
<evidence type="ECO:0000313" key="3">
    <source>
        <dbReference type="Proteomes" id="UP001153678"/>
    </source>
</evidence>
<dbReference type="AlphaFoldDB" id="A0A9W4SKA9"/>
<dbReference type="OrthoDB" id="2017893at2759"/>
<dbReference type="PROSITE" id="PS50280">
    <property type="entry name" value="SET"/>
    <property type="match status" value="1"/>
</dbReference>
<dbReference type="InterPro" id="IPR001214">
    <property type="entry name" value="SET_dom"/>
</dbReference>
<reference evidence="2" key="1">
    <citation type="submission" date="2022-08" db="EMBL/GenBank/DDBJ databases">
        <authorList>
            <person name="Kallberg Y."/>
            <person name="Tangrot J."/>
            <person name="Rosling A."/>
        </authorList>
    </citation>
    <scope>NUCLEOTIDE SEQUENCE</scope>
    <source>
        <strain evidence="2">Wild A</strain>
    </source>
</reference>
<accession>A0A9W4SKA9</accession>
<evidence type="ECO:0000259" key="1">
    <source>
        <dbReference type="PROSITE" id="PS50280"/>
    </source>
</evidence>
<comment type="caution">
    <text evidence="2">The sequence shown here is derived from an EMBL/GenBank/DDBJ whole genome shotgun (WGS) entry which is preliminary data.</text>
</comment>
<organism evidence="2 3">
    <name type="scientific">Funneliformis geosporum</name>
    <dbReference type="NCBI Taxonomy" id="1117311"/>
    <lineage>
        <taxon>Eukaryota</taxon>
        <taxon>Fungi</taxon>
        <taxon>Fungi incertae sedis</taxon>
        <taxon>Mucoromycota</taxon>
        <taxon>Glomeromycotina</taxon>
        <taxon>Glomeromycetes</taxon>
        <taxon>Glomerales</taxon>
        <taxon>Glomeraceae</taxon>
        <taxon>Funneliformis</taxon>
    </lineage>
</organism>
<gene>
    <name evidence="2" type="ORF">FWILDA_LOCUS5610</name>
</gene>
<protein>
    <submittedName>
        <fullName evidence="2">17451_t:CDS:1</fullName>
    </submittedName>
</protein>
<dbReference type="EMBL" id="CAMKVN010000948">
    <property type="protein sequence ID" value="CAI2172502.1"/>
    <property type="molecule type" value="Genomic_DNA"/>
</dbReference>